<proteinExistence type="predicted"/>
<dbReference type="EMBL" id="JX684089">
    <property type="protein sequence ID" value="AGF93340.1"/>
    <property type="molecule type" value="Genomic_DNA"/>
</dbReference>
<gene>
    <name evidence="1" type="ORF">FLSS-23_0005</name>
</gene>
<protein>
    <submittedName>
        <fullName evidence="1">Uncharacterized protein</fullName>
    </submittedName>
</protein>
<accession>M1PQA4</accession>
<dbReference type="AlphaFoldDB" id="M1PQA4"/>
<organism evidence="1">
    <name type="scientific">uncultured organism</name>
    <dbReference type="NCBI Taxonomy" id="155900"/>
    <lineage>
        <taxon>unclassified sequences</taxon>
        <taxon>environmental samples</taxon>
    </lineage>
</organism>
<evidence type="ECO:0000313" key="1">
    <source>
        <dbReference type="EMBL" id="AGF93340.1"/>
    </source>
</evidence>
<sequence>MNEFVNENIERGSSILDRFEEAIFPGEVDIDGTGYERNILDGRIEKYLDRHLDEYIEEFGLIRELHLEIYNDKVDSMVDDIDEIKEFQKDMEAEVSDFKRRLDSIEDQI</sequence>
<name>M1PQA4_9ZZZZ</name>
<reference evidence="1" key="1">
    <citation type="journal article" date="2013" name="Syst. Appl. Microbiol.">
        <title>New insights into the archaeal diversity of a hypersaline microbial mat obtained by a metagenomic approach.</title>
        <authorList>
            <person name="Lopez-Lopez A."/>
            <person name="Richter M."/>
            <person name="Pena A."/>
            <person name="Tamames J."/>
            <person name="Rossello-Mora R."/>
        </authorList>
    </citation>
    <scope>NUCLEOTIDE SEQUENCE</scope>
</reference>